<keyword evidence="3" id="KW-1185">Reference proteome</keyword>
<dbReference type="RefSeq" id="WP_051387316.1">
    <property type="nucleotide sequence ID" value="NZ_CP068053.1"/>
</dbReference>
<keyword evidence="1" id="KW-0812">Transmembrane</keyword>
<accession>A0A974NN87</accession>
<protein>
    <submittedName>
        <fullName evidence="2">Uncharacterized protein</fullName>
    </submittedName>
</protein>
<organism evidence="2 3">
    <name type="scientific">Peribacillus psychrosaccharolyticus</name>
    <name type="common">Bacillus psychrosaccharolyticus</name>
    <dbReference type="NCBI Taxonomy" id="1407"/>
    <lineage>
        <taxon>Bacteria</taxon>
        <taxon>Bacillati</taxon>
        <taxon>Bacillota</taxon>
        <taxon>Bacilli</taxon>
        <taxon>Bacillales</taxon>
        <taxon>Bacillaceae</taxon>
        <taxon>Peribacillus</taxon>
    </lineage>
</organism>
<reference evidence="2 3" key="1">
    <citation type="submission" date="2021-01" db="EMBL/GenBank/DDBJ databases">
        <title>FDA dAtabase for Regulatory Grade micrObial Sequences (FDA-ARGOS): Supporting development and validation of Infectious Disease Dx tests.</title>
        <authorList>
            <person name="Nelson B."/>
            <person name="Plummer A."/>
            <person name="Tallon L."/>
            <person name="Sadzewicz L."/>
            <person name="Zhao X."/>
            <person name="Boylan J."/>
            <person name="Ott S."/>
            <person name="Bowen H."/>
            <person name="Vavikolanu K."/>
            <person name="Mehta A."/>
            <person name="Aluvathingal J."/>
            <person name="Nadendla S."/>
            <person name="Myers T."/>
            <person name="Yan Y."/>
            <person name="Sichtig H."/>
        </authorList>
    </citation>
    <scope>NUCLEOTIDE SEQUENCE [LARGE SCALE GENOMIC DNA]</scope>
    <source>
        <strain evidence="2 3">FDAARGOS_1161</strain>
    </source>
</reference>
<dbReference type="EMBL" id="CP068053">
    <property type="protein sequence ID" value="QQT00764.1"/>
    <property type="molecule type" value="Genomic_DNA"/>
</dbReference>
<feature type="transmembrane region" description="Helical" evidence="1">
    <location>
        <begin position="30"/>
        <end position="47"/>
    </location>
</feature>
<dbReference type="KEGG" id="ppsr:I6J18_02195"/>
<sequence length="87" mass="9444">MAILLVFGAIMSGAAHWVYSSFGVQVNDSNGGLLISISVLILLFVWYRNKLQFSGFVKKGQKKLPKKVSTTLVTLSILMLVTAPMVG</sequence>
<feature type="transmembrane region" description="Helical" evidence="1">
    <location>
        <begin position="68"/>
        <end position="86"/>
    </location>
</feature>
<keyword evidence="1" id="KW-0472">Membrane</keyword>
<dbReference type="AlphaFoldDB" id="A0A974NN87"/>
<evidence type="ECO:0000313" key="3">
    <source>
        <dbReference type="Proteomes" id="UP000595254"/>
    </source>
</evidence>
<name>A0A974NN87_PERPY</name>
<evidence type="ECO:0000256" key="1">
    <source>
        <dbReference type="SAM" id="Phobius"/>
    </source>
</evidence>
<evidence type="ECO:0000313" key="2">
    <source>
        <dbReference type="EMBL" id="QQT00764.1"/>
    </source>
</evidence>
<gene>
    <name evidence="2" type="ORF">I6J18_02195</name>
</gene>
<proteinExistence type="predicted"/>
<dbReference type="Proteomes" id="UP000595254">
    <property type="component" value="Chromosome"/>
</dbReference>
<keyword evidence="1" id="KW-1133">Transmembrane helix</keyword>